<dbReference type="SMART" id="SM00919">
    <property type="entry name" value="Malic_M"/>
    <property type="match status" value="1"/>
</dbReference>
<feature type="domain" description="Malic enzyme N-terminal" evidence="3">
    <location>
        <begin position="18"/>
        <end position="151"/>
    </location>
</feature>
<dbReference type="Pfam" id="PF00390">
    <property type="entry name" value="malic"/>
    <property type="match status" value="1"/>
</dbReference>
<feature type="domain" description="Malic enzyme NAD-binding" evidence="2">
    <location>
        <begin position="164"/>
        <end position="392"/>
    </location>
</feature>
<dbReference type="InterPro" id="IPR051674">
    <property type="entry name" value="Malate_Decarboxylase"/>
</dbReference>
<dbReference type="Proteomes" id="UP000385207">
    <property type="component" value="Unassembled WGS sequence"/>
</dbReference>
<dbReference type="SUPFAM" id="SSF53223">
    <property type="entry name" value="Aminoacid dehydrogenase-like, N-terminal domain"/>
    <property type="match status" value="1"/>
</dbReference>
<dbReference type="EMBL" id="CABVII010000010">
    <property type="protein sequence ID" value="VVO98171.1"/>
    <property type="molecule type" value="Genomic_DNA"/>
</dbReference>
<dbReference type="InterPro" id="IPR012301">
    <property type="entry name" value="Malic_N_dom"/>
</dbReference>
<dbReference type="InterPro" id="IPR036291">
    <property type="entry name" value="NAD(P)-bd_dom_sf"/>
</dbReference>
<dbReference type="OrthoDB" id="9806195at2"/>
<sequence length="430" mass="46119">MKTGPKNTAAYRHEDFALGKTTVESSVRVETVGDLAMAYSPGVAQPCLAIAKNPDDAYRFTGKGNLVAIISDGSSILHLGNLGSLASKPVMEGKALLFRRLAKINAVDIQVNTSESAAFIDTVVRIADTFGGVHLDGMAESQSLEIEQALIARCDIPVFSDEPHGMAIVVVASLLTALKVQGKKLKDVRIVCGLHGRAAVECVRLLLNLGAHKSRIVVTTGCVRTIAQLGQTVQNGLTQHSPAAMKGSDVFIGVADPDWLTPEAILSMASNPIVFAYAGPFQAILPWQAREIRTDLILATDSFDHPNELANCLASPFVFRGALDVRARCINEAMKIAAIRALHLLALQPVPLDVLRTYNVDRLVLGKDYIVPKPLDGRLHSVVAGAVARAAIDSGEARISFPAHYPSIYPFFYPFLVDVPSPLFDHGQSS</sequence>
<dbReference type="Gene3D" id="3.40.50.720">
    <property type="entry name" value="NAD(P)-binding Rossmann-like Domain"/>
    <property type="match status" value="1"/>
</dbReference>
<dbReference type="InterPro" id="IPR046346">
    <property type="entry name" value="Aminoacid_DH-like_N_sf"/>
</dbReference>
<gene>
    <name evidence="4" type="primary">maeB_1</name>
    <name evidence="4" type="ORF">PS862_02701</name>
</gene>
<evidence type="ECO:0000259" key="2">
    <source>
        <dbReference type="SMART" id="SM00919"/>
    </source>
</evidence>
<keyword evidence="1 4" id="KW-0560">Oxidoreductase</keyword>
<dbReference type="PANTHER" id="PTHR43237">
    <property type="entry name" value="NADP-DEPENDENT MALIC ENZYME"/>
    <property type="match status" value="1"/>
</dbReference>
<dbReference type="RefSeq" id="WP_150784057.1">
    <property type="nucleotide sequence ID" value="NZ_CABVHL010000016.1"/>
</dbReference>
<dbReference type="GO" id="GO:0004473">
    <property type="term" value="F:malate dehydrogenase (decarboxylating) (NADP+) activity"/>
    <property type="evidence" value="ECO:0007669"/>
    <property type="project" value="UniProtKB-EC"/>
</dbReference>
<dbReference type="InterPro" id="IPR012302">
    <property type="entry name" value="Malic_NAD-bd"/>
</dbReference>
<accession>A0A5E7K832</accession>
<organism evidence="4 5">
    <name type="scientific">Pseudomonas fluorescens</name>
    <dbReference type="NCBI Taxonomy" id="294"/>
    <lineage>
        <taxon>Bacteria</taxon>
        <taxon>Pseudomonadati</taxon>
        <taxon>Pseudomonadota</taxon>
        <taxon>Gammaproteobacteria</taxon>
        <taxon>Pseudomonadales</taxon>
        <taxon>Pseudomonadaceae</taxon>
        <taxon>Pseudomonas</taxon>
    </lineage>
</organism>
<proteinExistence type="predicted"/>
<evidence type="ECO:0000259" key="3">
    <source>
        <dbReference type="SMART" id="SM01274"/>
    </source>
</evidence>
<evidence type="ECO:0000256" key="1">
    <source>
        <dbReference type="ARBA" id="ARBA00023002"/>
    </source>
</evidence>
<dbReference type="Gene3D" id="3.40.50.10380">
    <property type="entry name" value="Malic enzyme, N-terminal domain"/>
    <property type="match status" value="1"/>
</dbReference>
<evidence type="ECO:0000313" key="4">
    <source>
        <dbReference type="EMBL" id="VVO98171.1"/>
    </source>
</evidence>
<dbReference type="SUPFAM" id="SSF51735">
    <property type="entry name" value="NAD(P)-binding Rossmann-fold domains"/>
    <property type="match status" value="1"/>
</dbReference>
<protein>
    <submittedName>
        <fullName evidence="4">NADP-dependent malic enzyme</fullName>
        <ecNumber evidence="4">1.1.1.40</ecNumber>
    </submittedName>
</protein>
<dbReference type="SMART" id="SM01274">
    <property type="entry name" value="malic"/>
    <property type="match status" value="1"/>
</dbReference>
<name>A0A5E7K832_PSEFL</name>
<dbReference type="EC" id="1.1.1.40" evidence="4"/>
<reference evidence="4 5" key="1">
    <citation type="submission" date="2019-09" db="EMBL/GenBank/DDBJ databases">
        <authorList>
            <person name="Chandra G."/>
            <person name="Truman W A."/>
        </authorList>
    </citation>
    <scope>NUCLEOTIDE SEQUENCE [LARGE SCALE GENOMIC DNA]</scope>
    <source>
        <strain evidence="4">PS862</strain>
    </source>
</reference>
<dbReference type="AlphaFoldDB" id="A0A5E7K832"/>
<dbReference type="GO" id="GO:0051287">
    <property type="term" value="F:NAD binding"/>
    <property type="evidence" value="ECO:0007669"/>
    <property type="project" value="InterPro"/>
</dbReference>
<dbReference type="InterPro" id="IPR037062">
    <property type="entry name" value="Malic_N_dom_sf"/>
</dbReference>
<evidence type="ECO:0000313" key="5">
    <source>
        <dbReference type="Proteomes" id="UP000385207"/>
    </source>
</evidence>
<dbReference type="PANTHER" id="PTHR43237:SF4">
    <property type="entry name" value="NADP-DEPENDENT MALIC ENZYME"/>
    <property type="match status" value="1"/>
</dbReference>